<keyword evidence="6" id="KW-1185">Reference proteome</keyword>
<gene>
    <name evidence="5" type="ORF">GT409_03950</name>
</gene>
<evidence type="ECO:0000259" key="4">
    <source>
        <dbReference type="PROSITE" id="PS01124"/>
    </source>
</evidence>
<dbReference type="InterPro" id="IPR046335">
    <property type="entry name" value="LacI/GalR-like_sensor"/>
</dbReference>
<dbReference type="GO" id="GO:0003700">
    <property type="term" value="F:DNA-binding transcription factor activity"/>
    <property type="evidence" value="ECO:0007669"/>
    <property type="project" value="InterPro"/>
</dbReference>
<keyword evidence="1" id="KW-0805">Transcription regulation</keyword>
<keyword evidence="2" id="KW-0238">DNA-binding</keyword>
<dbReference type="AlphaFoldDB" id="A0A6P1MAP7"/>
<dbReference type="SMART" id="SM00342">
    <property type="entry name" value="HTH_ARAC"/>
    <property type="match status" value="1"/>
</dbReference>
<dbReference type="Gene3D" id="3.40.50.2300">
    <property type="match status" value="2"/>
</dbReference>
<dbReference type="InterPro" id="IPR028082">
    <property type="entry name" value="Peripla_BP_I"/>
</dbReference>
<reference evidence="5 6" key="1">
    <citation type="submission" date="2020-01" db="EMBL/GenBank/DDBJ databases">
        <title>Ponticoccus aerotolerans gen. nov., sp. nov., an anaerobic bacterium and proposal of Ponticoccusceae fam. nov., Ponticoccusles ord. nov. and Ponticoccuse classis nov. in the phylum Kiritimatiellaeota.</title>
        <authorList>
            <person name="Zhou L.Y."/>
            <person name="Du Z.J."/>
        </authorList>
    </citation>
    <scope>NUCLEOTIDE SEQUENCE [LARGE SCALE GENOMIC DNA]</scope>
    <source>
        <strain evidence="5 6">S-5007</strain>
    </source>
</reference>
<dbReference type="SUPFAM" id="SSF46689">
    <property type="entry name" value="Homeodomain-like"/>
    <property type="match status" value="2"/>
</dbReference>
<dbReference type="RefSeq" id="WP_160627148.1">
    <property type="nucleotide sequence ID" value="NZ_CP047593.1"/>
</dbReference>
<dbReference type="InterPro" id="IPR018060">
    <property type="entry name" value="HTH_AraC"/>
</dbReference>
<dbReference type="SUPFAM" id="SSF53822">
    <property type="entry name" value="Periplasmic binding protein-like I"/>
    <property type="match status" value="1"/>
</dbReference>
<dbReference type="InterPro" id="IPR020449">
    <property type="entry name" value="Tscrpt_reg_AraC-type_HTH"/>
</dbReference>
<evidence type="ECO:0000256" key="1">
    <source>
        <dbReference type="ARBA" id="ARBA00023015"/>
    </source>
</evidence>
<proteinExistence type="predicted"/>
<protein>
    <submittedName>
        <fullName evidence="5">Substrate-binding domain-containing protein</fullName>
    </submittedName>
</protein>
<dbReference type="InterPro" id="IPR018062">
    <property type="entry name" value="HTH_AraC-typ_CS"/>
</dbReference>
<organism evidence="5 6">
    <name type="scientific">Tichowtungia aerotolerans</name>
    <dbReference type="NCBI Taxonomy" id="2697043"/>
    <lineage>
        <taxon>Bacteria</taxon>
        <taxon>Pseudomonadati</taxon>
        <taxon>Kiritimatiellota</taxon>
        <taxon>Tichowtungiia</taxon>
        <taxon>Tichowtungiales</taxon>
        <taxon>Tichowtungiaceae</taxon>
        <taxon>Tichowtungia</taxon>
    </lineage>
</organism>
<dbReference type="Pfam" id="PF12833">
    <property type="entry name" value="HTH_18"/>
    <property type="match status" value="1"/>
</dbReference>
<dbReference type="Gene3D" id="1.10.10.60">
    <property type="entry name" value="Homeodomain-like"/>
    <property type="match status" value="2"/>
</dbReference>
<dbReference type="InterPro" id="IPR009057">
    <property type="entry name" value="Homeodomain-like_sf"/>
</dbReference>
<feature type="domain" description="HTH araC/xylS-type" evidence="4">
    <location>
        <begin position="285"/>
        <end position="383"/>
    </location>
</feature>
<name>A0A6P1MAP7_9BACT</name>
<dbReference type="PANTHER" id="PTHR30146">
    <property type="entry name" value="LACI-RELATED TRANSCRIPTIONAL REPRESSOR"/>
    <property type="match status" value="1"/>
</dbReference>
<dbReference type="KEGG" id="taer:GT409_03950"/>
<evidence type="ECO:0000256" key="3">
    <source>
        <dbReference type="ARBA" id="ARBA00023163"/>
    </source>
</evidence>
<dbReference type="GO" id="GO:0000976">
    <property type="term" value="F:transcription cis-regulatory region binding"/>
    <property type="evidence" value="ECO:0007669"/>
    <property type="project" value="TreeGrafter"/>
</dbReference>
<keyword evidence="3" id="KW-0804">Transcription</keyword>
<sequence>MDLKQKKKTIGIILDIYSISHTRMITGIQEYIQEHNCSWDIRVIDTRRLSTPTPFPVDFDGIITPQEDPLFFNQKNSTVVFIRGDSTSVTTPQNAVQISHRTLITIAFKHLLSKGFKSIGLASCSHGPSRRWITRREEIFRQCCSQHDIAASIYAPRLCIEKDQMSLLKDIRQWLLSAPRPFAVIALNDARAMDILQCCSQNNIRIPEDVALMGIDNNPTICPFMTPSLTSISLNYRAIGYQAASLLDTHLCDSPPSPETIPFDAFTLIERKSTDISVPQDPLVQNALQFIREHCHSPIQMEDICTAVNSSHTTLNRRFQAAINSSLHEVLQRERLQRAKKMLTDPSMNLKEIAYSCGFQTPQYFSAVFRKHENTTPGQYRKIHQNPVGQQQPF</sequence>
<dbReference type="Pfam" id="PF13377">
    <property type="entry name" value="Peripla_BP_3"/>
    <property type="match status" value="1"/>
</dbReference>
<dbReference type="PRINTS" id="PR00032">
    <property type="entry name" value="HTHARAC"/>
</dbReference>
<dbReference type="Proteomes" id="UP000464954">
    <property type="component" value="Chromosome"/>
</dbReference>
<dbReference type="PANTHER" id="PTHR30146:SF24">
    <property type="entry name" value="XYLOSE OPERON REGULATORY PROTEIN"/>
    <property type="match status" value="1"/>
</dbReference>
<evidence type="ECO:0000256" key="2">
    <source>
        <dbReference type="ARBA" id="ARBA00023125"/>
    </source>
</evidence>
<dbReference type="EMBL" id="CP047593">
    <property type="protein sequence ID" value="QHI68636.1"/>
    <property type="molecule type" value="Genomic_DNA"/>
</dbReference>
<dbReference type="PROSITE" id="PS00041">
    <property type="entry name" value="HTH_ARAC_FAMILY_1"/>
    <property type="match status" value="1"/>
</dbReference>
<evidence type="ECO:0000313" key="5">
    <source>
        <dbReference type="EMBL" id="QHI68636.1"/>
    </source>
</evidence>
<dbReference type="PROSITE" id="PS01124">
    <property type="entry name" value="HTH_ARAC_FAMILY_2"/>
    <property type="match status" value="1"/>
</dbReference>
<evidence type="ECO:0000313" key="6">
    <source>
        <dbReference type="Proteomes" id="UP000464954"/>
    </source>
</evidence>
<accession>A0A6P1MAP7</accession>